<proteinExistence type="predicted"/>
<protein>
    <submittedName>
        <fullName evidence="1">Uncharacterized protein</fullName>
    </submittedName>
</protein>
<dbReference type="Proteomes" id="UP001163835">
    <property type="component" value="Unassembled WGS sequence"/>
</dbReference>
<organism evidence="1 2">
    <name type="scientific">Lentinula aff. lateritia</name>
    <dbReference type="NCBI Taxonomy" id="2804960"/>
    <lineage>
        <taxon>Eukaryota</taxon>
        <taxon>Fungi</taxon>
        <taxon>Dikarya</taxon>
        <taxon>Basidiomycota</taxon>
        <taxon>Agaricomycotina</taxon>
        <taxon>Agaricomycetes</taxon>
        <taxon>Agaricomycetidae</taxon>
        <taxon>Agaricales</taxon>
        <taxon>Marasmiineae</taxon>
        <taxon>Omphalotaceae</taxon>
        <taxon>Lentinula</taxon>
    </lineage>
</organism>
<evidence type="ECO:0000313" key="1">
    <source>
        <dbReference type="EMBL" id="KAJ3803667.1"/>
    </source>
</evidence>
<accession>A0ACC1TG25</accession>
<sequence>MSKQSDSLNVYCFGEPTSPKPPQAPQVLHELRDLDLANVEAIPYIELRIASPLLPPMLEDVRLYLHFPGPSSQAYTPSGALTSGTHYIYDLSRSCTVNPIYYNSYDVTVRRYLAPSNL</sequence>
<gene>
    <name evidence="1" type="ORF">F5876DRAFT_84755</name>
</gene>
<comment type="caution">
    <text evidence="1">The sequence shown here is derived from an EMBL/GenBank/DDBJ whole genome shotgun (WGS) entry which is preliminary data.</text>
</comment>
<name>A0ACC1TG25_9AGAR</name>
<keyword evidence="2" id="KW-1185">Reference proteome</keyword>
<dbReference type="EMBL" id="MU797059">
    <property type="protein sequence ID" value="KAJ3803667.1"/>
    <property type="molecule type" value="Genomic_DNA"/>
</dbReference>
<reference evidence="1" key="1">
    <citation type="submission" date="2022-09" db="EMBL/GenBank/DDBJ databases">
        <title>A Global Phylogenomic Analysis of the Shiitake Genus Lentinula.</title>
        <authorList>
            <consortium name="DOE Joint Genome Institute"/>
            <person name="Sierra-Patev S."/>
            <person name="Min B."/>
            <person name="Naranjo-Ortiz M."/>
            <person name="Looney B."/>
            <person name="Konkel Z."/>
            <person name="Slot J.C."/>
            <person name="Sakamoto Y."/>
            <person name="Steenwyk J.L."/>
            <person name="Rokas A."/>
            <person name="Carro J."/>
            <person name="Camarero S."/>
            <person name="Ferreira P."/>
            <person name="Molpeceres G."/>
            <person name="Ruiz-Duenas F.J."/>
            <person name="Serrano A."/>
            <person name="Henrissat B."/>
            <person name="Drula E."/>
            <person name="Hughes K.W."/>
            <person name="Mata J.L."/>
            <person name="Ishikawa N.K."/>
            <person name="Vargas-Isla R."/>
            <person name="Ushijima S."/>
            <person name="Smith C.A."/>
            <person name="Ahrendt S."/>
            <person name="Andreopoulos W."/>
            <person name="He G."/>
            <person name="Labutti K."/>
            <person name="Lipzen A."/>
            <person name="Ng V."/>
            <person name="Riley R."/>
            <person name="Sandor L."/>
            <person name="Barry K."/>
            <person name="Martinez A.T."/>
            <person name="Xiao Y."/>
            <person name="Gibbons J.G."/>
            <person name="Terashima K."/>
            <person name="Grigoriev I.V."/>
            <person name="Hibbett D.S."/>
        </authorList>
    </citation>
    <scope>NUCLEOTIDE SEQUENCE</scope>
    <source>
        <strain evidence="1">TMI1499</strain>
    </source>
</reference>
<evidence type="ECO:0000313" key="2">
    <source>
        <dbReference type="Proteomes" id="UP001163835"/>
    </source>
</evidence>